<evidence type="ECO:0000313" key="3">
    <source>
        <dbReference type="Proteomes" id="UP000199062"/>
    </source>
</evidence>
<dbReference type="InterPro" id="IPR055768">
    <property type="entry name" value="DUF7344"/>
</dbReference>
<proteinExistence type="predicted"/>
<dbReference type="RefSeq" id="WP_089817452.1">
    <property type="nucleotide sequence ID" value="NZ_FOZK01000003.1"/>
</dbReference>
<reference evidence="2 3" key="1">
    <citation type="submission" date="2016-10" db="EMBL/GenBank/DDBJ databases">
        <authorList>
            <person name="de Groot N.N."/>
        </authorList>
    </citation>
    <scope>NUCLEOTIDE SEQUENCE [LARGE SCALE GENOMIC DNA]</scope>
    <source>
        <strain evidence="2 3">CGMCC 1.10457</strain>
    </source>
</reference>
<sequence>MTGTTTSDPILDVFADRRLRTVVSVLETAGETLTIRELARRLEAGEPTSSVAVEAVEAVERELYHDCVPRLSEHGFVSFDRDAMTVTLSSDIGRFEAAATAAEERLDTVRD</sequence>
<dbReference type="EMBL" id="FOZK01000003">
    <property type="protein sequence ID" value="SFS06856.1"/>
    <property type="molecule type" value="Genomic_DNA"/>
</dbReference>
<evidence type="ECO:0000259" key="1">
    <source>
        <dbReference type="Pfam" id="PF24035"/>
    </source>
</evidence>
<feature type="domain" description="DUF7344" evidence="1">
    <location>
        <begin position="12"/>
        <end position="87"/>
    </location>
</feature>
<evidence type="ECO:0000313" key="2">
    <source>
        <dbReference type="EMBL" id="SFS06856.1"/>
    </source>
</evidence>
<dbReference type="Proteomes" id="UP000199062">
    <property type="component" value="Unassembled WGS sequence"/>
</dbReference>
<organism evidence="2 3">
    <name type="scientific">Halomicrobium zhouii</name>
    <dbReference type="NCBI Taxonomy" id="767519"/>
    <lineage>
        <taxon>Archaea</taxon>
        <taxon>Methanobacteriati</taxon>
        <taxon>Methanobacteriota</taxon>
        <taxon>Stenosarchaea group</taxon>
        <taxon>Halobacteria</taxon>
        <taxon>Halobacteriales</taxon>
        <taxon>Haloarculaceae</taxon>
        <taxon>Halomicrobium</taxon>
    </lineage>
</organism>
<name>A0A1I6LTY2_9EURY</name>
<dbReference type="Pfam" id="PF24035">
    <property type="entry name" value="DUF7344"/>
    <property type="match status" value="1"/>
</dbReference>
<protein>
    <recommendedName>
        <fullName evidence="1">DUF7344 domain-containing protein</fullName>
    </recommendedName>
</protein>
<accession>A0A1I6LTY2</accession>
<gene>
    <name evidence="2" type="ORF">SAMN05216559_3111</name>
</gene>
<keyword evidence="3" id="KW-1185">Reference proteome</keyword>
<dbReference type="AlphaFoldDB" id="A0A1I6LTY2"/>